<dbReference type="PANTHER" id="PTHR15396:SF1">
    <property type="entry name" value="RIBONUCLEASE P PROTEIN SUBUNIT P40"/>
    <property type="match status" value="1"/>
</dbReference>
<name>A0A0L6VNI3_9BASI</name>
<dbReference type="GO" id="GO:0004526">
    <property type="term" value="F:ribonuclease P activity"/>
    <property type="evidence" value="ECO:0007669"/>
    <property type="project" value="TreeGrafter"/>
</dbReference>
<dbReference type="GO" id="GO:0000447">
    <property type="term" value="P:endonucleolytic cleavage in ITS1 to separate SSU-rRNA from 5.8S rRNA and LSU-rRNA from tricistronic rRNA transcript (SSU-rRNA, 5.8S rRNA, LSU-rRNA)"/>
    <property type="evidence" value="ECO:0007669"/>
    <property type="project" value="TreeGrafter"/>
</dbReference>
<dbReference type="GO" id="GO:0000172">
    <property type="term" value="C:ribonuclease MRP complex"/>
    <property type="evidence" value="ECO:0007669"/>
    <property type="project" value="TreeGrafter"/>
</dbReference>
<gene>
    <name evidence="2" type="ORF">VP01_1370g3</name>
</gene>
<dbReference type="GO" id="GO:0000171">
    <property type="term" value="F:ribonuclease MRP activity"/>
    <property type="evidence" value="ECO:0007669"/>
    <property type="project" value="TreeGrafter"/>
</dbReference>
<dbReference type="Pfam" id="PF08584">
    <property type="entry name" value="Ribonuc_P_40"/>
    <property type="match status" value="1"/>
</dbReference>
<dbReference type="GO" id="GO:0001682">
    <property type="term" value="P:tRNA 5'-leader removal"/>
    <property type="evidence" value="ECO:0007669"/>
    <property type="project" value="InterPro"/>
</dbReference>
<dbReference type="AlphaFoldDB" id="A0A0L6VNI3"/>
<evidence type="ECO:0000256" key="1">
    <source>
        <dbReference type="SAM" id="MobiDB-lite"/>
    </source>
</evidence>
<organism evidence="2 3">
    <name type="scientific">Puccinia sorghi</name>
    <dbReference type="NCBI Taxonomy" id="27349"/>
    <lineage>
        <taxon>Eukaryota</taxon>
        <taxon>Fungi</taxon>
        <taxon>Dikarya</taxon>
        <taxon>Basidiomycota</taxon>
        <taxon>Pucciniomycotina</taxon>
        <taxon>Pucciniomycetes</taxon>
        <taxon>Pucciniales</taxon>
        <taxon>Pucciniaceae</taxon>
        <taxon>Puccinia</taxon>
    </lineage>
</organism>
<dbReference type="PANTHER" id="PTHR15396">
    <property type="entry name" value="RIBONUCLEASE P PROTEIN SUBUNIT P40"/>
    <property type="match status" value="1"/>
</dbReference>
<evidence type="ECO:0000313" key="3">
    <source>
        <dbReference type="Proteomes" id="UP000037035"/>
    </source>
</evidence>
<protein>
    <submittedName>
        <fullName evidence="2">Uncharacterized protein</fullName>
    </submittedName>
</protein>
<keyword evidence="3" id="KW-1185">Reference proteome</keyword>
<dbReference type="OrthoDB" id="63112at2759"/>
<feature type="region of interest" description="Disordered" evidence="1">
    <location>
        <begin position="400"/>
        <end position="421"/>
    </location>
</feature>
<feature type="compositionally biased region" description="Polar residues" evidence="1">
    <location>
        <begin position="439"/>
        <end position="463"/>
    </location>
</feature>
<dbReference type="STRING" id="27349.A0A0L6VNI3"/>
<dbReference type="Proteomes" id="UP000037035">
    <property type="component" value="Unassembled WGS sequence"/>
</dbReference>
<dbReference type="GO" id="GO:0030681">
    <property type="term" value="C:multimeric ribonuclease P complex"/>
    <property type="evidence" value="ECO:0007669"/>
    <property type="project" value="TreeGrafter"/>
</dbReference>
<proteinExistence type="predicted"/>
<dbReference type="EMBL" id="LAVV01004121">
    <property type="protein sequence ID" value="KNZ61680.1"/>
    <property type="molecule type" value="Genomic_DNA"/>
</dbReference>
<accession>A0A0L6VNI3</accession>
<sequence length="497" mass="54760">MGIVNETQLLSSGSPAGGHQEIIDLCKAGRDDHLPCPIQSHHKKPIKATVPKSHLYVTEGCLSEEGRTFSFAGKKTESPAPAAPWRQMLHHPFTSQFRSTCSSVTVKVLIVVEEQSRKTHHHRRGIRPCWSYCRRSDRFLQPTAGLISRLTSLTFFFFFCHPPHLGSLVAISLSKVVGDDVVAIDGHGTMHMRLCQSTYQTLGLSGRRSKFGPPGQNFVVEIDMLDPAMRPGTAVYERTRKLLATFPASIFNDMVAPKHERRGRHWDVLMAWVDEQGSLQPINSSLLAPTTTVKTCVAEIETEEKLVCRLKKPETPEGYLELYEGIGESMLSTSERTRGEVSGWAISARGFFHPMKLAELSVRLLGSYRMVSLTGHTFPSAPFSFMTLRQTHKAVLPAGAPPAKKVKKGKGAMLGPERASDAGPSSWTFVALDPPPAQLPNQASPVPSHISTQHPSSDHQSVAHNPPDLIFRKHPPSLSVGRPWIVFESVGTLDTHC</sequence>
<evidence type="ECO:0000313" key="2">
    <source>
        <dbReference type="EMBL" id="KNZ61680.1"/>
    </source>
</evidence>
<comment type="caution">
    <text evidence="2">The sequence shown here is derived from an EMBL/GenBank/DDBJ whole genome shotgun (WGS) entry which is preliminary data.</text>
</comment>
<dbReference type="VEuPathDB" id="FungiDB:VP01_1370g3"/>
<reference evidence="2 3" key="1">
    <citation type="submission" date="2015-08" db="EMBL/GenBank/DDBJ databases">
        <title>Next Generation Sequencing and Analysis of the Genome of Puccinia sorghi L Schw, the Causal Agent of Maize Common Rust.</title>
        <authorList>
            <person name="Rochi L."/>
            <person name="Burguener G."/>
            <person name="Darino M."/>
            <person name="Turjanski A."/>
            <person name="Kreff E."/>
            <person name="Dieguez M.J."/>
            <person name="Sacco F."/>
        </authorList>
    </citation>
    <scope>NUCLEOTIDE SEQUENCE [LARGE SCALE GENOMIC DNA]</scope>
    <source>
        <strain evidence="2 3">RO10H11247</strain>
    </source>
</reference>
<feature type="region of interest" description="Disordered" evidence="1">
    <location>
        <begin position="436"/>
        <end position="469"/>
    </location>
</feature>
<dbReference type="InterPro" id="IPR013893">
    <property type="entry name" value="RNase_P_Rpp40"/>
</dbReference>